<dbReference type="EMBL" id="ML119746">
    <property type="protein sequence ID" value="RPA76357.1"/>
    <property type="molecule type" value="Genomic_DNA"/>
</dbReference>
<gene>
    <name evidence="2" type="ORF">BJ508DRAFT_311172</name>
</gene>
<evidence type="ECO:0000256" key="1">
    <source>
        <dbReference type="SAM" id="MobiDB-lite"/>
    </source>
</evidence>
<organism evidence="2 3">
    <name type="scientific">Ascobolus immersus RN42</name>
    <dbReference type="NCBI Taxonomy" id="1160509"/>
    <lineage>
        <taxon>Eukaryota</taxon>
        <taxon>Fungi</taxon>
        <taxon>Dikarya</taxon>
        <taxon>Ascomycota</taxon>
        <taxon>Pezizomycotina</taxon>
        <taxon>Pezizomycetes</taxon>
        <taxon>Pezizales</taxon>
        <taxon>Ascobolaceae</taxon>
        <taxon>Ascobolus</taxon>
    </lineage>
</organism>
<evidence type="ECO:0000313" key="3">
    <source>
        <dbReference type="Proteomes" id="UP000275078"/>
    </source>
</evidence>
<evidence type="ECO:0000313" key="2">
    <source>
        <dbReference type="EMBL" id="RPA76357.1"/>
    </source>
</evidence>
<keyword evidence="3" id="KW-1185">Reference proteome</keyword>
<accession>A0A3N4HST1</accession>
<reference evidence="2 3" key="1">
    <citation type="journal article" date="2018" name="Nat. Ecol. Evol.">
        <title>Pezizomycetes genomes reveal the molecular basis of ectomycorrhizal truffle lifestyle.</title>
        <authorList>
            <person name="Murat C."/>
            <person name="Payen T."/>
            <person name="Noel B."/>
            <person name="Kuo A."/>
            <person name="Morin E."/>
            <person name="Chen J."/>
            <person name="Kohler A."/>
            <person name="Krizsan K."/>
            <person name="Balestrini R."/>
            <person name="Da Silva C."/>
            <person name="Montanini B."/>
            <person name="Hainaut M."/>
            <person name="Levati E."/>
            <person name="Barry K.W."/>
            <person name="Belfiori B."/>
            <person name="Cichocki N."/>
            <person name="Clum A."/>
            <person name="Dockter R.B."/>
            <person name="Fauchery L."/>
            <person name="Guy J."/>
            <person name="Iotti M."/>
            <person name="Le Tacon F."/>
            <person name="Lindquist E.A."/>
            <person name="Lipzen A."/>
            <person name="Malagnac F."/>
            <person name="Mello A."/>
            <person name="Molinier V."/>
            <person name="Miyauchi S."/>
            <person name="Poulain J."/>
            <person name="Riccioni C."/>
            <person name="Rubini A."/>
            <person name="Sitrit Y."/>
            <person name="Splivallo R."/>
            <person name="Traeger S."/>
            <person name="Wang M."/>
            <person name="Zifcakova L."/>
            <person name="Wipf D."/>
            <person name="Zambonelli A."/>
            <person name="Paolocci F."/>
            <person name="Nowrousian M."/>
            <person name="Ottonello S."/>
            <person name="Baldrian P."/>
            <person name="Spatafora J.W."/>
            <person name="Henrissat B."/>
            <person name="Nagy L.G."/>
            <person name="Aury J.M."/>
            <person name="Wincker P."/>
            <person name="Grigoriev I.V."/>
            <person name="Bonfante P."/>
            <person name="Martin F.M."/>
        </authorList>
    </citation>
    <scope>NUCLEOTIDE SEQUENCE [LARGE SCALE GENOMIC DNA]</scope>
    <source>
        <strain evidence="2 3">RN42</strain>
    </source>
</reference>
<dbReference type="Proteomes" id="UP000275078">
    <property type="component" value="Unassembled WGS sequence"/>
</dbReference>
<feature type="region of interest" description="Disordered" evidence="1">
    <location>
        <begin position="1"/>
        <end position="90"/>
    </location>
</feature>
<proteinExistence type="predicted"/>
<protein>
    <submittedName>
        <fullName evidence="2">Uncharacterized protein</fullName>
    </submittedName>
</protein>
<dbReference type="AlphaFoldDB" id="A0A3N4HST1"/>
<sequence length="162" mass="17562">MRKPASAAGLMRMAPPAHWRPHARAGLGEVTAAQSCQNPPKPAQGQASGGTRLQPHLVQDAHHPLTSFPQHFTTHAAHEDASSTDTLDSTTDTETFFRISNDFLLPDSPPPDIAVEPLPARASSTNLRQDELMSPDNTPTDTVHVDHHQLLRCASRSFRPTG</sequence>
<name>A0A3N4HST1_ASCIM</name>